<gene>
    <name evidence="1" type="ORF">HCUR_01445</name>
</gene>
<comment type="caution">
    <text evidence="1">The sequence shown here is derived from an EMBL/GenBank/DDBJ whole genome shotgun (WGS) entry which is preliminary data.</text>
</comment>
<keyword evidence="2" id="KW-1185">Reference proteome</keyword>
<sequence>MMNLTNKRFFILTTSTFLWNTAGALPEDIKTRPHINISSKNDFQEIEKISTSQKNTESSASWRELIPVLDDAKNLFEERELIIGPEISSEEFNQAIQKLNESLEFDVEILSEVLKPNNDFKDKLWSTLFKKFDHKNPRPYIACLLAFFYKKLIHIYLYSSKRDMIFIKQLYQTLSFNFISKNTPLKKKITQLFKNKEKFTSEEMDTFREIESMGPREATKKVVDNTRRLIKIFMDNFSTTQALLEALSEWVKNKELFQKHSKPELESYQYDIAQSLQKIMKIKKIVDQVSLELRHIEKDVQKVKM</sequence>
<evidence type="ECO:0000313" key="1">
    <source>
        <dbReference type="EMBL" id="PPE03122.1"/>
    </source>
</evidence>
<accession>A0A2S5R7G5</accession>
<dbReference type="AlphaFoldDB" id="A0A2S5R7G5"/>
<proteinExistence type="predicted"/>
<dbReference type="Proteomes" id="UP000239425">
    <property type="component" value="Unassembled WGS sequence"/>
</dbReference>
<protein>
    <submittedName>
        <fullName evidence="1">Uncharacterized protein</fullName>
    </submittedName>
</protein>
<evidence type="ECO:0000313" key="2">
    <source>
        <dbReference type="Proteomes" id="UP000239425"/>
    </source>
</evidence>
<name>A0A2S5R7G5_9PROT</name>
<reference evidence="1 2" key="1">
    <citation type="submission" date="2017-11" db="EMBL/GenBank/DDBJ databases">
        <title>Comparative genomic analysis of Holospora spp., intranuclear symbionts of paramecia.</title>
        <authorList>
            <person name="Garushyants S.K."/>
            <person name="Beliavskaya A."/>
            <person name="Malko D.B."/>
            <person name="Logacheva M.D."/>
            <person name="Rautian M.S."/>
            <person name="Gelfand M.S."/>
        </authorList>
    </citation>
    <scope>NUCLEOTIDE SEQUENCE [LARGE SCALE GENOMIC DNA]</scope>
    <source>
        <strain evidence="2">02AZ16</strain>
    </source>
</reference>
<organism evidence="1 2">
    <name type="scientific">Holospora curviuscula</name>
    <dbReference type="NCBI Taxonomy" id="1082868"/>
    <lineage>
        <taxon>Bacteria</taxon>
        <taxon>Pseudomonadati</taxon>
        <taxon>Pseudomonadota</taxon>
        <taxon>Alphaproteobacteria</taxon>
        <taxon>Holosporales</taxon>
        <taxon>Holosporaceae</taxon>
        <taxon>Holospora</taxon>
    </lineage>
</organism>
<dbReference type="RefSeq" id="WP_104207355.1">
    <property type="nucleotide sequence ID" value="NZ_PHHC01000137.1"/>
</dbReference>
<dbReference type="EMBL" id="PHHC01000137">
    <property type="protein sequence ID" value="PPE03122.1"/>
    <property type="molecule type" value="Genomic_DNA"/>
</dbReference>